<dbReference type="OrthoDB" id="5917116at2"/>
<proteinExistence type="predicted"/>
<reference evidence="2" key="1">
    <citation type="submission" date="2018-03" db="EMBL/GenBank/DDBJ databases">
        <authorList>
            <person name="Navarro De La Torre S."/>
        </authorList>
    </citation>
    <scope>NUCLEOTIDE SEQUENCE [LARGE SCALE GENOMIC DNA]</scope>
    <source>
        <strain evidence="2">EAod3</strain>
    </source>
</reference>
<dbReference type="RefSeq" id="WP_133241044.1">
    <property type="nucleotide sequence ID" value="NZ_ONZI01000005.1"/>
</dbReference>
<protein>
    <submittedName>
        <fullName evidence="1">Uncharacterized protein</fullName>
    </submittedName>
</protein>
<keyword evidence="2" id="KW-1185">Reference proteome</keyword>
<accession>A0A2R8CQS1</accession>
<dbReference type="EMBL" id="ONZI01000005">
    <property type="protein sequence ID" value="SPJ35246.1"/>
    <property type="molecule type" value="Genomic_DNA"/>
</dbReference>
<evidence type="ECO:0000313" key="1">
    <source>
        <dbReference type="EMBL" id="SPJ35246.1"/>
    </source>
</evidence>
<dbReference type="Proteomes" id="UP000244934">
    <property type="component" value="Unassembled WGS sequence"/>
</dbReference>
<name>A0A2R8CQS1_9GAMM</name>
<organism evidence="1 2">
    <name type="scientific">Kushneria phyllosphaerae</name>
    <dbReference type="NCBI Taxonomy" id="2100822"/>
    <lineage>
        <taxon>Bacteria</taxon>
        <taxon>Pseudomonadati</taxon>
        <taxon>Pseudomonadota</taxon>
        <taxon>Gammaproteobacteria</taxon>
        <taxon>Oceanospirillales</taxon>
        <taxon>Halomonadaceae</taxon>
        <taxon>Kushneria</taxon>
    </lineage>
</organism>
<sequence length="213" mass="24466">MALYKHLESVHADALIRKGSIRIGTLYEYRDQEKHGEGVLDEEEGVVRTHAKRSGYFDETNVDAFMSNFVSVGDGGSVYIGNADLTLSESCSSSWIYCVSESEDKSVSTGLSSNYDACVELVDPDRFSREIKKFLSRKFGCVRIEKSDWLKCQYVGRDLEENHRLRDVPFLLKEAIFSHQKEVRVLFLPKREIEIKPLIVSIPNLKKYVRRIF</sequence>
<evidence type="ECO:0000313" key="2">
    <source>
        <dbReference type="Proteomes" id="UP000244934"/>
    </source>
</evidence>
<gene>
    <name evidence="1" type="ORF">KSP9073_03304</name>
</gene>
<dbReference type="AlphaFoldDB" id="A0A2R8CQS1"/>